<evidence type="ECO:0000256" key="8">
    <source>
        <dbReference type="ARBA" id="ARBA00024343"/>
    </source>
</evidence>
<dbReference type="SUPFAM" id="SSF54171">
    <property type="entry name" value="DNA-binding domain"/>
    <property type="match status" value="1"/>
</dbReference>
<keyword evidence="5" id="KW-0010">Activator</keyword>
<dbReference type="Pfam" id="PF00847">
    <property type="entry name" value="AP2"/>
    <property type="match status" value="1"/>
</dbReference>
<evidence type="ECO:0000256" key="3">
    <source>
        <dbReference type="ARBA" id="ARBA00023015"/>
    </source>
</evidence>
<evidence type="ECO:0000256" key="6">
    <source>
        <dbReference type="ARBA" id="ARBA00023163"/>
    </source>
</evidence>
<evidence type="ECO:0000256" key="4">
    <source>
        <dbReference type="ARBA" id="ARBA00023125"/>
    </source>
</evidence>
<dbReference type="Gramene" id="ESQ44498">
    <property type="protein sequence ID" value="ESQ44498"/>
    <property type="gene ID" value="EUTSA_v10003485mg"/>
</dbReference>
<evidence type="ECO:0000259" key="9">
    <source>
        <dbReference type="PROSITE" id="PS51032"/>
    </source>
</evidence>
<sequence>MGDFFSNSHGGELMEALQPLYKSASMSASDFTFTSSNAAFLSAPNDIFSPSYYNPQSQRNQCMLNLIDPKLGFLTQLIPVSGPGSAPKPAKLHRGVRQRHWGKLVAEIRLPPNQTRIWLGTFDTAEEAALAYDRAAFKLRGDSAWPKFPALQYQTGSSPSDSSKYYGSIQAVVDVKLDAILAEPKNQPGITERTSRK</sequence>
<evidence type="ECO:0000256" key="7">
    <source>
        <dbReference type="ARBA" id="ARBA00023242"/>
    </source>
</evidence>
<keyword evidence="7" id="KW-0539">Nucleus</keyword>
<evidence type="ECO:0000256" key="2">
    <source>
        <dbReference type="ARBA" id="ARBA00022745"/>
    </source>
</evidence>
<dbReference type="AlphaFoldDB" id="V4LX98"/>
<evidence type="ECO:0000313" key="10">
    <source>
        <dbReference type="EMBL" id="ESQ44498.1"/>
    </source>
</evidence>
<dbReference type="Gene3D" id="3.30.730.10">
    <property type="entry name" value="AP2/ERF domain"/>
    <property type="match status" value="1"/>
</dbReference>
<name>V4LX98_EUTSA</name>
<comment type="similarity">
    <text evidence="8">Belongs to the AP2/ERF transcription factor family. ERF subfamily.</text>
</comment>
<feature type="domain" description="AP2/ERF" evidence="9">
    <location>
        <begin position="92"/>
        <end position="149"/>
    </location>
</feature>
<dbReference type="GO" id="GO:0003700">
    <property type="term" value="F:DNA-binding transcription factor activity"/>
    <property type="evidence" value="ECO:0007669"/>
    <property type="project" value="InterPro"/>
</dbReference>
<dbReference type="PANTHER" id="PTHR31657:SF33">
    <property type="entry name" value="ETHYLENE-RESPONSIVE TRANSCRIPTION FACTOR ERF055"/>
    <property type="match status" value="1"/>
</dbReference>
<dbReference type="FunFam" id="3.30.730.10:FF:000001">
    <property type="entry name" value="Ethylene-responsive transcription factor 2"/>
    <property type="match status" value="1"/>
</dbReference>
<keyword evidence="11" id="KW-1185">Reference proteome</keyword>
<reference evidence="10 11" key="1">
    <citation type="journal article" date="2013" name="Front. Plant Sci.">
        <title>The Reference Genome of the Halophytic Plant Eutrema salsugineum.</title>
        <authorList>
            <person name="Yang R."/>
            <person name="Jarvis D.E."/>
            <person name="Chen H."/>
            <person name="Beilstein M.A."/>
            <person name="Grimwood J."/>
            <person name="Jenkins J."/>
            <person name="Shu S."/>
            <person name="Prochnik S."/>
            <person name="Xin M."/>
            <person name="Ma C."/>
            <person name="Schmutz J."/>
            <person name="Wing R.A."/>
            <person name="Mitchell-Olds T."/>
            <person name="Schumaker K.S."/>
            <person name="Wang X."/>
        </authorList>
    </citation>
    <scope>NUCLEOTIDE SEQUENCE [LARGE SCALE GENOMIC DNA]</scope>
</reference>
<keyword evidence="2" id="KW-0936">Ethylene signaling pathway</keyword>
<evidence type="ECO:0000256" key="1">
    <source>
        <dbReference type="ARBA" id="ARBA00004123"/>
    </source>
</evidence>
<dbReference type="PRINTS" id="PR00367">
    <property type="entry name" value="ETHRSPELEMNT"/>
</dbReference>
<comment type="subcellular location">
    <subcellularLocation>
        <location evidence="1">Nucleus</location>
    </subcellularLocation>
</comment>
<accession>V4LX98</accession>
<keyword evidence="3" id="KW-0805">Transcription regulation</keyword>
<dbReference type="EMBL" id="KI517447">
    <property type="protein sequence ID" value="ESQ44498.1"/>
    <property type="molecule type" value="Genomic_DNA"/>
</dbReference>
<dbReference type="GO" id="GO:0005634">
    <property type="term" value="C:nucleus"/>
    <property type="evidence" value="ECO:0007669"/>
    <property type="project" value="UniProtKB-SubCell"/>
</dbReference>
<dbReference type="InterPro" id="IPR036955">
    <property type="entry name" value="AP2/ERF_dom_sf"/>
</dbReference>
<dbReference type="GO" id="GO:0000976">
    <property type="term" value="F:transcription cis-regulatory region binding"/>
    <property type="evidence" value="ECO:0007669"/>
    <property type="project" value="UniProtKB-ARBA"/>
</dbReference>
<keyword evidence="6" id="KW-0804">Transcription</keyword>
<dbReference type="STRING" id="72664.V4LX98"/>
<gene>
    <name evidence="10" type="ORF">EUTSA_v10003485mg</name>
</gene>
<proteinExistence type="inferred from homology"/>
<dbReference type="SMART" id="SM00380">
    <property type="entry name" value="AP2"/>
    <property type="match status" value="1"/>
</dbReference>
<dbReference type="GO" id="GO:0009873">
    <property type="term" value="P:ethylene-activated signaling pathway"/>
    <property type="evidence" value="ECO:0007669"/>
    <property type="project" value="UniProtKB-KW"/>
</dbReference>
<keyword evidence="4" id="KW-0238">DNA-binding</keyword>
<evidence type="ECO:0000256" key="5">
    <source>
        <dbReference type="ARBA" id="ARBA00023159"/>
    </source>
</evidence>
<dbReference type="PANTHER" id="PTHR31657">
    <property type="entry name" value="ETHYLENE-RESPONSIVE TRANSCRIPTION FACTOR ERF061"/>
    <property type="match status" value="1"/>
</dbReference>
<dbReference type="eggNOG" id="ENOG502QQEY">
    <property type="taxonomic scope" value="Eukaryota"/>
</dbReference>
<evidence type="ECO:0000313" key="11">
    <source>
        <dbReference type="Proteomes" id="UP000030689"/>
    </source>
</evidence>
<dbReference type="OMA" id="PEMPWNE"/>
<dbReference type="CDD" id="cd00018">
    <property type="entry name" value="AP2"/>
    <property type="match status" value="1"/>
</dbReference>
<organism evidence="10 11">
    <name type="scientific">Eutrema salsugineum</name>
    <name type="common">Saltwater cress</name>
    <name type="synonym">Sisymbrium salsugineum</name>
    <dbReference type="NCBI Taxonomy" id="72664"/>
    <lineage>
        <taxon>Eukaryota</taxon>
        <taxon>Viridiplantae</taxon>
        <taxon>Streptophyta</taxon>
        <taxon>Embryophyta</taxon>
        <taxon>Tracheophyta</taxon>
        <taxon>Spermatophyta</taxon>
        <taxon>Magnoliopsida</taxon>
        <taxon>eudicotyledons</taxon>
        <taxon>Gunneridae</taxon>
        <taxon>Pentapetalae</taxon>
        <taxon>rosids</taxon>
        <taxon>malvids</taxon>
        <taxon>Brassicales</taxon>
        <taxon>Brassicaceae</taxon>
        <taxon>Eutremeae</taxon>
        <taxon>Eutrema</taxon>
    </lineage>
</organism>
<dbReference type="InterPro" id="IPR016177">
    <property type="entry name" value="DNA-bd_dom_sf"/>
</dbReference>
<dbReference type="InterPro" id="IPR051758">
    <property type="entry name" value="ERF/AP2-like"/>
</dbReference>
<dbReference type="InterPro" id="IPR001471">
    <property type="entry name" value="AP2/ERF_dom"/>
</dbReference>
<dbReference type="PROSITE" id="PS51032">
    <property type="entry name" value="AP2_ERF"/>
    <property type="match status" value="1"/>
</dbReference>
<dbReference type="KEGG" id="eus:EUTSA_v10003485mg"/>
<dbReference type="Proteomes" id="UP000030689">
    <property type="component" value="Unassembled WGS sequence"/>
</dbReference>
<protein>
    <recommendedName>
        <fullName evidence="9">AP2/ERF domain-containing protein</fullName>
    </recommendedName>
</protein>